<dbReference type="Proteomes" id="UP000593571">
    <property type="component" value="Unassembled WGS sequence"/>
</dbReference>
<keyword evidence="3" id="KW-1185">Reference proteome</keyword>
<evidence type="ECO:0000313" key="3">
    <source>
        <dbReference type="Proteomes" id="UP000593571"/>
    </source>
</evidence>
<keyword evidence="1" id="KW-0472">Membrane</keyword>
<sequence length="150" mass="16803">MSAVERRQHSNELCKETEVEIIGLILQAYGFLVGLLAVATFDLLHIQTYSSLCFSQVISGKRAGLVGGCEGVDHDLLFPNPISEPNIQALKVFFQTGETLLKEWPSVVLVNYLGLLLVKCQELLLNFCFFLQDIRGPHLLVNFFQPFYPG</sequence>
<accession>A0A7J8IMD9</accession>
<keyword evidence="1" id="KW-1133">Transmembrane helix</keyword>
<evidence type="ECO:0000256" key="1">
    <source>
        <dbReference type="SAM" id="Phobius"/>
    </source>
</evidence>
<gene>
    <name evidence="2" type="ORF">HJG63_010564</name>
</gene>
<reference evidence="2 3" key="1">
    <citation type="journal article" date="2020" name="Nature">
        <title>Six reference-quality genomes reveal evolution of bat adaptations.</title>
        <authorList>
            <person name="Jebb D."/>
            <person name="Huang Z."/>
            <person name="Pippel M."/>
            <person name="Hughes G.M."/>
            <person name="Lavrichenko K."/>
            <person name="Devanna P."/>
            <person name="Winkler S."/>
            <person name="Jermiin L.S."/>
            <person name="Skirmuntt E.C."/>
            <person name="Katzourakis A."/>
            <person name="Burkitt-Gray L."/>
            <person name="Ray D.A."/>
            <person name="Sullivan K.A.M."/>
            <person name="Roscito J.G."/>
            <person name="Kirilenko B.M."/>
            <person name="Davalos L.M."/>
            <person name="Corthals A.P."/>
            <person name="Power M.L."/>
            <person name="Jones G."/>
            <person name="Ransome R.D."/>
            <person name="Dechmann D.K.N."/>
            <person name="Locatelli A.G."/>
            <person name="Puechmaille S.J."/>
            <person name="Fedrigo O."/>
            <person name="Jarvis E.D."/>
            <person name="Hiller M."/>
            <person name="Vernes S.C."/>
            <person name="Myers E.W."/>
            <person name="Teeling E.C."/>
        </authorList>
    </citation>
    <scope>NUCLEOTIDE SEQUENCE [LARGE SCALE GENOMIC DNA]</scope>
    <source>
        <strain evidence="2">MRouAeg1</strain>
        <tissue evidence="2">Muscle</tissue>
    </source>
</reference>
<organism evidence="2 3">
    <name type="scientific">Rousettus aegyptiacus</name>
    <name type="common">Egyptian fruit bat</name>
    <name type="synonym">Pteropus aegyptiacus</name>
    <dbReference type="NCBI Taxonomy" id="9407"/>
    <lineage>
        <taxon>Eukaryota</taxon>
        <taxon>Metazoa</taxon>
        <taxon>Chordata</taxon>
        <taxon>Craniata</taxon>
        <taxon>Vertebrata</taxon>
        <taxon>Euteleostomi</taxon>
        <taxon>Mammalia</taxon>
        <taxon>Eutheria</taxon>
        <taxon>Laurasiatheria</taxon>
        <taxon>Chiroptera</taxon>
        <taxon>Yinpterochiroptera</taxon>
        <taxon>Pteropodoidea</taxon>
        <taxon>Pteropodidae</taxon>
        <taxon>Rousettinae</taxon>
        <taxon>Rousettus</taxon>
    </lineage>
</organism>
<protein>
    <submittedName>
        <fullName evidence="2">Uncharacterized protein</fullName>
    </submittedName>
</protein>
<dbReference type="AlphaFoldDB" id="A0A7J8IMD9"/>
<evidence type="ECO:0000313" key="2">
    <source>
        <dbReference type="EMBL" id="KAF6485335.1"/>
    </source>
</evidence>
<proteinExistence type="predicted"/>
<dbReference type="EMBL" id="JACASE010000003">
    <property type="protein sequence ID" value="KAF6485335.1"/>
    <property type="molecule type" value="Genomic_DNA"/>
</dbReference>
<name>A0A7J8IMD9_ROUAE</name>
<keyword evidence="1" id="KW-0812">Transmembrane</keyword>
<comment type="caution">
    <text evidence="2">The sequence shown here is derived from an EMBL/GenBank/DDBJ whole genome shotgun (WGS) entry which is preliminary data.</text>
</comment>
<feature type="transmembrane region" description="Helical" evidence="1">
    <location>
        <begin position="21"/>
        <end position="44"/>
    </location>
</feature>